<dbReference type="PANTHER" id="PTHR12534:SF0">
    <property type="entry name" value="SMALL RIBOSOMAL SUBUNIT PROTEIN US2M"/>
    <property type="match status" value="1"/>
</dbReference>
<dbReference type="AlphaFoldDB" id="A0A286UXI3"/>
<dbReference type="Pfam" id="PF00318">
    <property type="entry name" value="Ribosomal_S2"/>
    <property type="match status" value="2"/>
</dbReference>
<dbReference type="InterPro" id="IPR023591">
    <property type="entry name" value="Ribosomal_uS2_flav_dom_sf"/>
</dbReference>
<reference evidence="6 7" key="1">
    <citation type="journal article" date="2017" name="Mol. Ecol.">
        <title>Comparative and population genomic landscape of Phellinus noxius: A hypervariable fungus causing root rot in trees.</title>
        <authorList>
            <person name="Chung C.L."/>
            <person name="Lee T.J."/>
            <person name="Akiba M."/>
            <person name="Lee H.H."/>
            <person name="Kuo T.H."/>
            <person name="Liu D."/>
            <person name="Ke H.M."/>
            <person name="Yokoi T."/>
            <person name="Roa M.B."/>
            <person name="Lu M.J."/>
            <person name="Chang Y.Y."/>
            <person name="Ann P.J."/>
            <person name="Tsai J.N."/>
            <person name="Chen C.Y."/>
            <person name="Tzean S.S."/>
            <person name="Ota Y."/>
            <person name="Hattori T."/>
            <person name="Sahashi N."/>
            <person name="Liou R.F."/>
            <person name="Kikuchi T."/>
            <person name="Tsai I.J."/>
        </authorList>
    </citation>
    <scope>NUCLEOTIDE SEQUENCE [LARGE SCALE GENOMIC DNA]</scope>
    <source>
        <strain evidence="6 7">FFPRI411160</strain>
    </source>
</reference>
<comment type="caution">
    <text evidence="6">The sequence shown here is derived from an EMBL/GenBank/DDBJ whole genome shotgun (WGS) entry which is preliminary data.</text>
</comment>
<evidence type="ECO:0000313" key="6">
    <source>
        <dbReference type="EMBL" id="PAV24309.1"/>
    </source>
</evidence>
<keyword evidence="7" id="KW-1185">Reference proteome</keyword>
<dbReference type="GO" id="GO:0005763">
    <property type="term" value="C:mitochondrial small ribosomal subunit"/>
    <property type="evidence" value="ECO:0007669"/>
    <property type="project" value="TreeGrafter"/>
</dbReference>
<evidence type="ECO:0000256" key="5">
    <source>
        <dbReference type="SAM" id="MobiDB-lite"/>
    </source>
</evidence>
<sequence length="322" mass="35720">MSRQLAQRWGWGRALVASASSSAPSSAPSSSIPHRCMSSAIPHDAQLKTPEDWTDFQSERVIDKVFNDHYSQFGSTQTRDTTWRPHHSLHKPPSPGQTTISALIAAGAHLGHSTSLLNPNFMPYAYGSRAGITVIDLDRTLPMLRRAANVTRAIAAAGGNVVFIGTRPDIRPAVKKASERMGDQSYYVGEKWLPGTLTNRLHHFDTQTVETTKIIPDLLVILNPLANMSAIREAALEHIPTIGIVDSNVDPRIVMYAIPGNDESTRTAELVAGILSIAGREGVEIRREKLKLQEEKRRQMREEDDKIEEYRRQDLKDIDESG</sequence>
<dbReference type="InterPro" id="IPR005706">
    <property type="entry name" value="Ribosomal_uS2_bac/mit/plastid"/>
</dbReference>
<feature type="region of interest" description="Disordered" evidence="5">
    <location>
        <begin position="76"/>
        <end position="96"/>
    </location>
</feature>
<dbReference type="STRING" id="2282107.A0A286UXI3"/>
<dbReference type="GO" id="GO:0003735">
    <property type="term" value="F:structural constituent of ribosome"/>
    <property type="evidence" value="ECO:0007669"/>
    <property type="project" value="InterPro"/>
</dbReference>
<dbReference type="InterPro" id="IPR018130">
    <property type="entry name" value="Ribosomal_uS2_CS"/>
</dbReference>
<dbReference type="PROSITE" id="PS00963">
    <property type="entry name" value="RIBOSOMAL_S2_2"/>
    <property type="match status" value="1"/>
</dbReference>
<name>A0A286UXI3_9AGAM</name>
<gene>
    <name evidence="6" type="ORF">PNOK_0137700</name>
</gene>
<evidence type="ECO:0000256" key="2">
    <source>
        <dbReference type="ARBA" id="ARBA00022980"/>
    </source>
</evidence>
<dbReference type="InParanoid" id="A0A286UXI3"/>
<dbReference type="SUPFAM" id="SSF52313">
    <property type="entry name" value="Ribosomal protein S2"/>
    <property type="match status" value="1"/>
</dbReference>
<keyword evidence="3 4" id="KW-0687">Ribonucleoprotein</keyword>
<accession>A0A286UXI3</accession>
<dbReference type="GO" id="GO:0006412">
    <property type="term" value="P:translation"/>
    <property type="evidence" value="ECO:0007669"/>
    <property type="project" value="InterPro"/>
</dbReference>
<dbReference type="OrthoDB" id="2320368at2759"/>
<comment type="similarity">
    <text evidence="1 4">Belongs to the universal ribosomal protein uS2 family.</text>
</comment>
<dbReference type="NCBIfam" id="TIGR01011">
    <property type="entry name" value="rpsB_bact"/>
    <property type="match status" value="1"/>
</dbReference>
<dbReference type="PROSITE" id="PS00962">
    <property type="entry name" value="RIBOSOMAL_S2_1"/>
    <property type="match status" value="1"/>
</dbReference>
<dbReference type="CDD" id="cd01425">
    <property type="entry name" value="RPS2"/>
    <property type="match status" value="1"/>
</dbReference>
<evidence type="ECO:0000256" key="4">
    <source>
        <dbReference type="RuleBase" id="RU003631"/>
    </source>
</evidence>
<dbReference type="InterPro" id="IPR001865">
    <property type="entry name" value="Ribosomal_uS2"/>
</dbReference>
<dbReference type="EMBL" id="NBII01000001">
    <property type="protein sequence ID" value="PAV24309.1"/>
    <property type="molecule type" value="Genomic_DNA"/>
</dbReference>
<organism evidence="6 7">
    <name type="scientific">Pyrrhoderma noxium</name>
    <dbReference type="NCBI Taxonomy" id="2282107"/>
    <lineage>
        <taxon>Eukaryota</taxon>
        <taxon>Fungi</taxon>
        <taxon>Dikarya</taxon>
        <taxon>Basidiomycota</taxon>
        <taxon>Agaricomycotina</taxon>
        <taxon>Agaricomycetes</taxon>
        <taxon>Hymenochaetales</taxon>
        <taxon>Hymenochaetaceae</taxon>
        <taxon>Pyrrhoderma</taxon>
    </lineage>
</organism>
<dbReference type="Proteomes" id="UP000217199">
    <property type="component" value="Unassembled WGS sequence"/>
</dbReference>
<dbReference type="FunCoup" id="A0A286UXI3">
    <property type="interactions" value="159"/>
</dbReference>
<dbReference type="HAMAP" id="MF_00291_B">
    <property type="entry name" value="Ribosomal_uS2_B"/>
    <property type="match status" value="1"/>
</dbReference>
<dbReference type="Gene3D" id="3.40.50.10490">
    <property type="entry name" value="Glucose-6-phosphate isomerase like protein, domain 1"/>
    <property type="match status" value="1"/>
</dbReference>
<protein>
    <submittedName>
        <fullName evidence="6">Ribosomal S2</fullName>
    </submittedName>
</protein>
<dbReference type="PANTHER" id="PTHR12534">
    <property type="entry name" value="30S RIBOSOMAL PROTEIN S2 PROKARYOTIC AND ORGANELLAR"/>
    <property type="match status" value="1"/>
</dbReference>
<evidence type="ECO:0000256" key="1">
    <source>
        <dbReference type="ARBA" id="ARBA00006242"/>
    </source>
</evidence>
<evidence type="ECO:0000313" key="7">
    <source>
        <dbReference type="Proteomes" id="UP000217199"/>
    </source>
</evidence>
<evidence type="ECO:0000256" key="3">
    <source>
        <dbReference type="ARBA" id="ARBA00023274"/>
    </source>
</evidence>
<dbReference type="PRINTS" id="PR00395">
    <property type="entry name" value="RIBOSOMALS2"/>
</dbReference>
<feature type="region of interest" description="Disordered" evidence="5">
    <location>
        <begin position="294"/>
        <end position="322"/>
    </location>
</feature>
<keyword evidence="2 4" id="KW-0689">Ribosomal protein</keyword>
<proteinExistence type="inferred from homology"/>